<keyword evidence="2" id="KW-0677">Repeat</keyword>
<evidence type="ECO:0000256" key="2">
    <source>
        <dbReference type="ARBA" id="ARBA00022737"/>
    </source>
</evidence>
<dbReference type="AlphaFoldDB" id="A0AAP0RL44"/>
<dbReference type="PANTHER" id="PTHR14221">
    <property type="entry name" value="WD REPEAT DOMAIN 44"/>
    <property type="match status" value="1"/>
</dbReference>
<dbReference type="InterPro" id="IPR040324">
    <property type="entry name" value="WDR44/Dgr2"/>
</dbReference>
<proteinExistence type="predicted"/>
<dbReference type="PROSITE" id="PS50082">
    <property type="entry name" value="WD_REPEATS_2"/>
    <property type="match status" value="4"/>
</dbReference>
<feature type="repeat" description="WD" evidence="3">
    <location>
        <begin position="199"/>
        <end position="239"/>
    </location>
</feature>
<dbReference type="InterPro" id="IPR020472">
    <property type="entry name" value="WD40_PAC1"/>
</dbReference>
<dbReference type="InterPro" id="IPR001680">
    <property type="entry name" value="WD40_rpt"/>
</dbReference>
<accession>A0AAP0RL44</accession>
<dbReference type="Pfam" id="PF00400">
    <property type="entry name" value="WD40"/>
    <property type="match status" value="5"/>
</dbReference>
<dbReference type="SUPFAM" id="SSF50978">
    <property type="entry name" value="WD40 repeat-like"/>
    <property type="match status" value="1"/>
</dbReference>
<feature type="repeat" description="WD" evidence="3">
    <location>
        <begin position="383"/>
        <end position="406"/>
    </location>
</feature>
<dbReference type="Gene3D" id="2.130.10.10">
    <property type="entry name" value="YVTN repeat-like/Quinoprotein amine dehydrogenase"/>
    <property type="match status" value="1"/>
</dbReference>
<sequence>MEEFERSLGLLPLVQQVMRREVEMTCSLGASTKRVKMGWLRRLGAVACIVDRQVEEGRLELNDSDSVAGARNQTVRVRSYKKRSKEFSALYMRQDILAHEGSILTMKFSPDGQYLASAGEDGIVRIWQVMESERDQFDIPDVDPSYAYFTISNLSELVPMNVNKDNRGKFKSLMKSTDSTCVIFPHKVFRVSEKPVHEFHGHCGEVLDLSWSKNKYLLSSSVDETVRLWKMGCDQCLRVFTHNNFVTCVHFNPVDDNFFISGSIDGKVRIWEIPGCQVVDWTDITEIVTAVCYRPDGKGIIVGSMSGNCCFYDASDNRLRLYTQVSLQGKKKSPFGRITGFQFSPSDPSKLMVTSADSQVRILHGVDVICKYRGLRNAGSQISASFTSDGMHIVSGSEDSHVRVWNYICQDGSVPFQVKNNWSCERFFSNNASIAIPWCGVTCGNSIVSNMSATFPSPKLSVNLLRCGPENGSQQCDLGESSHNKLPFSSTDHISLSHRFFSESLPKGSATWPEEKLPTPSSLAVSSAMCKSQYKFLKTSCQNMFGSPHAWGLVIVTAGWDGRIRVFQNYGLPFRS</sequence>
<evidence type="ECO:0008006" key="6">
    <source>
        <dbReference type="Google" id="ProtNLM"/>
    </source>
</evidence>
<protein>
    <recommendedName>
        <fullName evidence="6">WD repeat-containing protein 44</fullName>
    </recommendedName>
</protein>
<evidence type="ECO:0000313" key="5">
    <source>
        <dbReference type="Proteomes" id="UP001415857"/>
    </source>
</evidence>
<organism evidence="4 5">
    <name type="scientific">Liquidambar formosana</name>
    <name type="common">Formosan gum</name>
    <dbReference type="NCBI Taxonomy" id="63359"/>
    <lineage>
        <taxon>Eukaryota</taxon>
        <taxon>Viridiplantae</taxon>
        <taxon>Streptophyta</taxon>
        <taxon>Embryophyta</taxon>
        <taxon>Tracheophyta</taxon>
        <taxon>Spermatophyta</taxon>
        <taxon>Magnoliopsida</taxon>
        <taxon>eudicotyledons</taxon>
        <taxon>Gunneridae</taxon>
        <taxon>Pentapetalae</taxon>
        <taxon>Saxifragales</taxon>
        <taxon>Altingiaceae</taxon>
        <taxon>Liquidambar</taxon>
    </lineage>
</organism>
<evidence type="ECO:0000313" key="4">
    <source>
        <dbReference type="EMBL" id="KAK9279974.1"/>
    </source>
</evidence>
<dbReference type="EMBL" id="JBBPBK010000008">
    <property type="protein sequence ID" value="KAK9279974.1"/>
    <property type="molecule type" value="Genomic_DNA"/>
</dbReference>
<feature type="repeat" description="WD" evidence="3">
    <location>
        <begin position="96"/>
        <end position="137"/>
    </location>
</feature>
<reference evidence="4 5" key="1">
    <citation type="journal article" date="2024" name="Plant J.">
        <title>Genome sequences and population genomics reveal climatic adaptation and genomic divergence between two closely related sweetgum species.</title>
        <authorList>
            <person name="Xu W.Q."/>
            <person name="Ren C.Q."/>
            <person name="Zhang X.Y."/>
            <person name="Comes H.P."/>
            <person name="Liu X.H."/>
            <person name="Li Y.G."/>
            <person name="Kettle C.J."/>
            <person name="Jalonen R."/>
            <person name="Gaisberger H."/>
            <person name="Ma Y.Z."/>
            <person name="Qiu Y.X."/>
        </authorList>
    </citation>
    <scope>NUCLEOTIDE SEQUENCE [LARGE SCALE GENOMIC DNA]</scope>
    <source>
        <strain evidence="4">Hangzhou</strain>
    </source>
</reference>
<name>A0AAP0RL44_LIQFO</name>
<dbReference type="PANTHER" id="PTHR14221:SF0">
    <property type="entry name" value="WD REPEAT-CONTAINING PROTEIN 44"/>
    <property type="match status" value="1"/>
</dbReference>
<feature type="repeat" description="WD" evidence="3">
    <location>
        <begin position="239"/>
        <end position="273"/>
    </location>
</feature>
<dbReference type="InterPro" id="IPR015943">
    <property type="entry name" value="WD40/YVTN_repeat-like_dom_sf"/>
</dbReference>
<evidence type="ECO:0000256" key="3">
    <source>
        <dbReference type="PROSITE-ProRule" id="PRU00221"/>
    </source>
</evidence>
<keyword evidence="5" id="KW-1185">Reference proteome</keyword>
<dbReference type="CDD" id="cd00200">
    <property type="entry name" value="WD40"/>
    <property type="match status" value="1"/>
</dbReference>
<dbReference type="InterPro" id="IPR036322">
    <property type="entry name" value="WD40_repeat_dom_sf"/>
</dbReference>
<gene>
    <name evidence="4" type="ORF">L1049_013658</name>
</gene>
<dbReference type="Proteomes" id="UP001415857">
    <property type="component" value="Unassembled WGS sequence"/>
</dbReference>
<dbReference type="SMART" id="SM00320">
    <property type="entry name" value="WD40"/>
    <property type="match status" value="6"/>
</dbReference>
<evidence type="ECO:0000256" key="1">
    <source>
        <dbReference type="ARBA" id="ARBA00022574"/>
    </source>
</evidence>
<keyword evidence="1 3" id="KW-0853">WD repeat</keyword>
<dbReference type="PRINTS" id="PR00320">
    <property type="entry name" value="GPROTEINBRPT"/>
</dbReference>
<comment type="caution">
    <text evidence="4">The sequence shown here is derived from an EMBL/GenBank/DDBJ whole genome shotgun (WGS) entry which is preliminary data.</text>
</comment>
<dbReference type="PROSITE" id="PS50294">
    <property type="entry name" value="WD_REPEATS_REGION"/>
    <property type="match status" value="3"/>
</dbReference>